<dbReference type="InterPro" id="IPR000980">
    <property type="entry name" value="SH2"/>
</dbReference>
<keyword evidence="2" id="KW-0808">Transferase</keyword>
<keyword evidence="5 10" id="KW-0067">ATP-binding</keyword>
<dbReference type="Proteomes" id="UP001652625">
    <property type="component" value="Chromosome 09"/>
</dbReference>
<feature type="compositionally biased region" description="Basic and acidic residues" evidence="11">
    <location>
        <begin position="1051"/>
        <end position="1064"/>
    </location>
</feature>
<dbReference type="PANTHER" id="PTHR45807">
    <property type="entry name" value="TYROSINE-PROTEIN KINASE HOPSCOTCH"/>
    <property type="match status" value="1"/>
</dbReference>
<evidence type="ECO:0000256" key="9">
    <source>
        <dbReference type="PROSITE-ProRule" id="PRU00191"/>
    </source>
</evidence>
<name>A0ABM4CJU1_HYDVU</name>
<keyword evidence="6 9" id="KW-0727">SH2 domain</keyword>
<evidence type="ECO:0000256" key="5">
    <source>
        <dbReference type="ARBA" id="ARBA00022840"/>
    </source>
</evidence>
<evidence type="ECO:0000313" key="15">
    <source>
        <dbReference type="Proteomes" id="UP001652625"/>
    </source>
</evidence>
<dbReference type="InterPro" id="IPR017441">
    <property type="entry name" value="Protein_kinase_ATP_BS"/>
</dbReference>
<feature type="domain" description="SH2" evidence="12">
    <location>
        <begin position="362"/>
        <end position="439"/>
    </location>
</feature>
<evidence type="ECO:0000256" key="11">
    <source>
        <dbReference type="SAM" id="MobiDB-lite"/>
    </source>
</evidence>
<dbReference type="PRINTS" id="PR00109">
    <property type="entry name" value="TYRKINASE"/>
</dbReference>
<keyword evidence="4" id="KW-0418">Kinase</keyword>
<feature type="region of interest" description="Disordered" evidence="11">
    <location>
        <begin position="1037"/>
        <end position="1064"/>
    </location>
</feature>
<evidence type="ECO:0000259" key="14">
    <source>
        <dbReference type="PROSITE" id="PS50057"/>
    </source>
</evidence>
<evidence type="ECO:0000256" key="2">
    <source>
        <dbReference type="ARBA" id="ARBA00022679"/>
    </source>
</evidence>
<dbReference type="PROSITE" id="PS50011">
    <property type="entry name" value="PROTEIN_KINASE_DOM"/>
    <property type="match status" value="2"/>
</dbReference>
<evidence type="ECO:0000256" key="10">
    <source>
        <dbReference type="PROSITE-ProRule" id="PRU10141"/>
    </source>
</evidence>
<accession>A0ABM4CJU1</accession>
<keyword evidence="15" id="KW-1185">Reference proteome</keyword>
<keyword evidence="3 10" id="KW-0547">Nucleotide-binding</keyword>
<dbReference type="PROSITE" id="PS00107">
    <property type="entry name" value="PROTEIN_KINASE_ATP"/>
    <property type="match status" value="1"/>
</dbReference>
<evidence type="ECO:0000256" key="3">
    <source>
        <dbReference type="ARBA" id="ARBA00022741"/>
    </source>
</evidence>
<evidence type="ECO:0000259" key="12">
    <source>
        <dbReference type="PROSITE" id="PS50001"/>
    </source>
</evidence>
<evidence type="ECO:0000256" key="8">
    <source>
        <dbReference type="ARBA" id="ARBA00051245"/>
    </source>
</evidence>
<reference evidence="16" key="1">
    <citation type="submission" date="2025-08" db="UniProtKB">
        <authorList>
            <consortium name="RefSeq"/>
        </authorList>
    </citation>
    <scope>IDENTIFICATION</scope>
</reference>
<dbReference type="InterPro" id="IPR008266">
    <property type="entry name" value="Tyr_kinase_AS"/>
</dbReference>
<dbReference type="InterPro" id="IPR036860">
    <property type="entry name" value="SH2_dom_sf"/>
</dbReference>
<dbReference type="GeneID" id="100199166"/>
<evidence type="ECO:0000256" key="7">
    <source>
        <dbReference type="ARBA" id="ARBA00023137"/>
    </source>
</evidence>
<dbReference type="InterPro" id="IPR000719">
    <property type="entry name" value="Prot_kinase_dom"/>
</dbReference>
<dbReference type="CDD" id="cd00192">
    <property type="entry name" value="PTKc"/>
    <property type="match status" value="1"/>
</dbReference>
<dbReference type="PROSITE" id="PS00109">
    <property type="entry name" value="PROTEIN_KINASE_TYR"/>
    <property type="match status" value="1"/>
</dbReference>
<gene>
    <name evidence="16" type="primary">LOC100199166</name>
</gene>
<keyword evidence="7" id="KW-0829">Tyrosine-protein kinase</keyword>
<dbReference type="SUPFAM" id="SSF55550">
    <property type="entry name" value="SH2 domain"/>
    <property type="match status" value="1"/>
</dbReference>
<dbReference type="InterPro" id="IPR001245">
    <property type="entry name" value="Ser-Thr/Tyr_kinase_cat_dom"/>
</dbReference>
<dbReference type="Gene3D" id="1.10.510.10">
    <property type="entry name" value="Transferase(Phosphotransferase) domain 1"/>
    <property type="match status" value="2"/>
</dbReference>
<feature type="domain" description="Protein kinase" evidence="13">
    <location>
        <begin position="1461"/>
        <end position="1741"/>
    </location>
</feature>
<dbReference type="CDD" id="cd00173">
    <property type="entry name" value="SH2"/>
    <property type="match status" value="1"/>
</dbReference>
<comment type="catalytic activity">
    <reaction evidence="8">
        <text>L-tyrosyl-[protein] + ATP = O-phospho-L-tyrosyl-[protein] + ADP + H(+)</text>
        <dbReference type="Rhea" id="RHEA:10596"/>
        <dbReference type="Rhea" id="RHEA-COMP:10136"/>
        <dbReference type="Rhea" id="RHEA-COMP:20101"/>
        <dbReference type="ChEBI" id="CHEBI:15378"/>
        <dbReference type="ChEBI" id="CHEBI:30616"/>
        <dbReference type="ChEBI" id="CHEBI:46858"/>
        <dbReference type="ChEBI" id="CHEBI:61978"/>
        <dbReference type="ChEBI" id="CHEBI:456216"/>
        <dbReference type="EC" id="2.7.10.2"/>
    </reaction>
</comment>
<dbReference type="InterPro" id="IPR020635">
    <property type="entry name" value="Tyr_kinase_cat_dom"/>
</dbReference>
<evidence type="ECO:0000256" key="6">
    <source>
        <dbReference type="ARBA" id="ARBA00022999"/>
    </source>
</evidence>
<dbReference type="Gene3D" id="3.30.505.10">
    <property type="entry name" value="SH2 domain"/>
    <property type="match status" value="1"/>
</dbReference>
<dbReference type="SMART" id="SM00219">
    <property type="entry name" value="TyrKc"/>
    <property type="match status" value="1"/>
</dbReference>
<dbReference type="PANTHER" id="PTHR45807:SF7">
    <property type="entry name" value="TYROSINE-PROTEIN KINASE HOPSCOTCH"/>
    <property type="match status" value="1"/>
</dbReference>
<dbReference type="InterPro" id="IPR000299">
    <property type="entry name" value="FERM_domain"/>
</dbReference>
<feature type="binding site" evidence="10">
    <location>
        <position position="1498"/>
    </location>
    <ligand>
        <name>ATP</name>
        <dbReference type="ChEBI" id="CHEBI:30616"/>
    </ligand>
</feature>
<proteinExistence type="predicted"/>
<feature type="region of interest" description="Disordered" evidence="11">
    <location>
        <begin position="1260"/>
        <end position="1282"/>
    </location>
</feature>
<dbReference type="SUPFAM" id="SSF56112">
    <property type="entry name" value="Protein kinase-like (PK-like)"/>
    <property type="match status" value="2"/>
</dbReference>
<evidence type="ECO:0000313" key="16">
    <source>
        <dbReference type="RefSeq" id="XP_065662024.1"/>
    </source>
</evidence>
<protein>
    <recommendedName>
        <fullName evidence="1">non-specific protein-tyrosine kinase</fullName>
        <ecNumber evidence="1">2.7.10.2</ecNumber>
    </recommendedName>
</protein>
<feature type="compositionally biased region" description="Basic and acidic residues" evidence="11">
    <location>
        <begin position="1272"/>
        <end position="1282"/>
    </location>
</feature>
<dbReference type="RefSeq" id="XP_065662024.1">
    <property type="nucleotide sequence ID" value="XM_065805952.1"/>
</dbReference>
<dbReference type="PROSITE" id="PS50001">
    <property type="entry name" value="SH2"/>
    <property type="match status" value="1"/>
</dbReference>
<sequence length="1754" mass="201948">MISGNISSNFIHDRLRNILPARKKNTLEETSNKFEIQFIDGVYTHIDLALLRCLVKPRELIVTDLIKEACRFRKIHPSNAVFFGLKTYNKSVSKWIIPTIKIQTLDKKLKYVLRLQFKVLDVSSLRKIDDVYAYQYYLLQCRHDFKNGVYANLVESKNETDLLRMVILEMYIVHQTTAVSLKDLLKNKRKDLFNIDGILRKYPNRGVDRDIHKCKQKIARSLEVYKSDSDPGNDFIYEIEQLDHYRDEVFSMIKYEDGKIDKREIFLTPTDICCKFTISNVRSCLWQCSYSNICGVKVQEYFEGKGREIRILRRNERAEILFCESEEECESFFSFMEGYYRLLVNQYETILYDTNSILKDNMVHGPISQKVAENIITAKGIEEGNYLFREHCQKYFFFVLSYVSYNETIKHIEIEYCQEDSELGYYLLNGTKYPSLNVLQNSFKDAKVKDELGVVLKKNYVPRQSGNIPFYMEPGHILHNITNKRNIALSKLPAAPLLLGSDQLRCEQWIKKGAFGDVMKYIKKDENKSLVLKRFIDIPAEHVNLVAQSLMCLHDHKHIVQFVGLSLLDNGLMLAFEYLELGNLENYLPKSRESITYGLLLKYLGQLGDAVKFLHSKDLVHGDLQLKNIYLSDVQTIKLSNSCIMWRLSEHIEKSYVKNNCTHYAPEIFLADKPVYTKETDIWAFALTILQLFTLEKPFKTMTYFEMKNFFHEYLNKCSSYSSTLAFMNLESPCHCPIILRKLFNDMLCFKPNERKNIAEVHKNISELLRIAPTREKEKIYFTFDWKSHIDIDCKKNESSMVDSGVSDSRNYQKISASMVYGIHQEENMEVDNGDFNPAEQLSSIDNKQTEKLSLINNSNLIMQNNKLKLLIKDKHSRSAPCSPTQNKLVNLYSLDDCDKAPEVNFSKDLISLKVNQKTVDNNDVDTYQQSFYRTSFLPNKSCSIQDQVENFSSEKSRYCFDKNKNNQSESDIDIKTASILLDLSQANSSSPYVDIKCNSHIQQIKPYIQTFNSAVSTREDYAPKLDSLASVAKADFAKISPPPTPPDSPEQVRRDTSDQPKREWFRNPKTRQYLQERINFERERFYGKRSISFQEESNEYTENTKKIAKMALQGPNPFNIGISLPHRFFGKKDIPLNPPPFSSELSRFFKNEFEESSVKHDDNDFSNPYRSLQDLELIRKNIFTSSNNASNKTQSEIQSVVKDFKDLQASSPNPFISHLSTSHAAVISTINVFTNNPGIASVGTTSTIQSSFQGGKPIVSSSVNRSYGGHSEGKRQSRKNKDYALKTDIYSVAVSHQIPETNSLSENGQTFPMLKQQSIQPRLLGVNTRFSTSATQSSLHCTIAPASRTIYISHNSTQEPIQLFPRAHFNGSPVTSIQSLQVLNPQFITGSPIISQATFQKSDLTMPLKPSIDSTILSRSSSGHFSSPSGIEESQNKNSMFTFSEEHLPSMFRFIERKDLKIEESLGQGQFGEVFKGLWLFTDKNKIKLNVPVAIKKLLQKDTTSNISKDIQDFRREAKTMAALSKREISDSQYIVKLHGVCAEGSDTDFSIVTEYLSMGSLDQFIPLRKKELNSGYLLVYCKQIAHGVDYLHTQNILHRDLACRNVLVADKELVKLSDFGLSRFLFDKGYYDNEKFQKLPVQWLALESMEKCLYTQKTDIWSYGVVLWEMFTLFQTEIKDLPVIPYKEIPFIDLPAYLRSGARLSKPDCFPVELWSLSVKCWNLLEDERPSFYAFKEFIGNLLESAPIKTFF</sequence>
<feature type="domain" description="FERM" evidence="14">
    <location>
        <begin position="32"/>
        <end position="347"/>
    </location>
</feature>
<evidence type="ECO:0000256" key="1">
    <source>
        <dbReference type="ARBA" id="ARBA00011903"/>
    </source>
</evidence>
<dbReference type="PROSITE" id="PS50057">
    <property type="entry name" value="FERM_3"/>
    <property type="match status" value="1"/>
</dbReference>
<dbReference type="InterPro" id="IPR011009">
    <property type="entry name" value="Kinase-like_dom_sf"/>
</dbReference>
<dbReference type="Pfam" id="PF07714">
    <property type="entry name" value="PK_Tyr_Ser-Thr"/>
    <property type="match status" value="2"/>
</dbReference>
<evidence type="ECO:0000259" key="13">
    <source>
        <dbReference type="PROSITE" id="PS50011"/>
    </source>
</evidence>
<dbReference type="EC" id="2.7.10.2" evidence="1"/>
<dbReference type="InterPro" id="IPR051286">
    <property type="entry name" value="JAK"/>
</dbReference>
<evidence type="ECO:0000256" key="4">
    <source>
        <dbReference type="ARBA" id="ARBA00022777"/>
    </source>
</evidence>
<organism evidence="15 16">
    <name type="scientific">Hydra vulgaris</name>
    <name type="common">Hydra</name>
    <name type="synonym">Hydra attenuata</name>
    <dbReference type="NCBI Taxonomy" id="6087"/>
    <lineage>
        <taxon>Eukaryota</taxon>
        <taxon>Metazoa</taxon>
        <taxon>Cnidaria</taxon>
        <taxon>Hydrozoa</taxon>
        <taxon>Hydroidolina</taxon>
        <taxon>Anthoathecata</taxon>
        <taxon>Aplanulata</taxon>
        <taxon>Hydridae</taxon>
        <taxon>Hydra</taxon>
    </lineage>
</organism>
<feature type="domain" description="Protein kinase" evidence="13">
    <location>
        <begin position="504"/>
        <end position="769"/>
    </location>
</feature>